<sequence length="1079" mass="115439">MFADHDLKIRGENNPPHQSGPFRELNGTSDFEQLRYMDQQTDLPNQLERMSQQEIEQMNALLDQCQLLDNGQIIFGCGGGGFSSGCSNSLPATENPQHYQVDQQPPQHISQQEQQAQQKQYLQRLYLQQLQLHNEEQKKFDAAEAARQQQAQTSSSHKQLQQPFRHELPSYLDAAPSFAGPNFAVQQLPREIRQQGAEGTQINCTPRYDLQHPQQSQQPPPLPQRTPPVTWTNPVHGETNRSAAPVTSIQNRNLAAEQQPAQPGRGRRPSRGRSHARMASASARREQALQHLHAAAPLTSTSASTTASASVDANVANGSILTSCTSASADEELLRLQNLSIMHRSTDGISAGSDSSLSISSSTTTLSPKKQRTTSSSPKKPGRLESIYATLRNKASNMRRSRTAFIHETTPSNMAPSSTVAPLATLHDATFPLENKYSNIRSHHIHSRSSNFGNLDLDLALDLDLNLDLCLDLNAKSAAMSSFPPTPPMTGIASSLSSTSSSFSMSACSSVASSVADSYPFHQPLAPQVAHNPLCSHTLHHQHPNSSEEDLPQIDMASFVSGTVDDPFADTTSYFGGSNGTSGHQHQHDQPLPSHSESQYPIQPLNDNGVSSACWPTTLNTPNGKTRLQLEEDNDLTPVTMALNIPGRAEFANVSPSAYLANAAANLSGSSVIASASASAAMAAASNAMKHGALGNSAMEIDENWWQDCVVDTAVGEPLHANNASLDPVYGIAGNLSSGYPYECIATNNHSLGTNSSPRYCISDLASQGLMINMPPGAATPSVTYPKNLYYFPDIAAKSGGTCYPPVPPVPLAGEYEFRHDRASATSRRPKPRAPSAGARYHSTSRGDGLHSPRKRSSVTSLSKTNSSSGSAGYVSGEGSSCISAAAMTAPSTPRGHHQLGRRSHSMQNLSRTSPTPGGSGSMNTLSNVATTPSKGAIKKRRSASSLRRVSSTQGITSLTAVAAITAAVGAAGMPEPKTPSRRRSTSADSSRPWSAAPNGGIVFASDDNFFVNFTAEDHHKLMSGVAPSGSSKTKARRERALQEKTRQLSERLVRAMQEAGGDVAKLEADSFKDLTIAL</sequence>
<feature type="region of interest" description="Disordered" evidence="1">
    <location>
        <begin position="254"/>
        <end position="287"/>
    </location>
</feature>
<feature type="compositionally biased region" description="Polar residues" evidence="1">
    <location>
        <begin position="923"/>
        <end position="934"/>
    </location>
</feature>
<feature type="compositionally biased region" description="Low complexity" evidence="1">
    <location>
        <begin position="858"/>
        <end position="871"/>
    </location>
</feature>
<feature type="compositionally biased region" description="Basic residues" evidence="1">
    <location>
        <begin position="265"/>
        <end position="276"/>
    </location>
</feature>
<accession>A0ABP0DCC4</accession>
<feature type="compositionally biased region" description="Polar residues" evidence="1">
    <location>
        <begin position="153"/>
        <end position="162"/>
    </location>
</feature>
<evidence type="ECO:0000256" key="1">
    <source>
        <dbReference type="SAM" id="MobiDB-lite"/>
    </source>
</evidence>
<feature type="compositionally biased region" description="Low complexity" evidence="1">
    <location>
        <begin position="100"/>
        <end position="116"/>
    </location>
</feature>
<comment type="caution">
    <text evidence="2">The sequence shown here is derived from an EMBL/GenBank/DDBJ whole genome shotgun (WGS) entry which is preliminary data.</text>
</comment>
<name>A0ABP0DCC4_9PEZI</name>
<feature type="region of interest" description="Disordered" evidence="1">
    <location>
        <begin position="210"/>
        <end position="241"/>
    </location>
</feature>
<evidence type="ECO:0000313" key="2">
    <source>
        <dbReference type="EMBL" id="CAK7265333.1"/>
    </source>
</evidence>
<feature type="region of interest" description="Disordered" evidence="1">
    <location>
        <begin position="138"/>
        <end position="162"/>
    </location>
</feature>
<feature type="region of interest" description="Disordered" evidence="1">
    <location>
        <begin position="972"/>
        <end position="999"/>
    </location>
</feature>
<evidence type="ECO:0000313" key="3">
    <source>
        <dbReference type="Proteomes" id="UP001642501"/>
    </source>
</evidence>
<feature type="region of interest" description="Disordered" evidence="1">
    <location>
        <begin position="348"/>
        <end position="385"/>
    </location>
</feature>
<dbReference type="EMBL" id="CAWUOM010000016">
    <property type="protein sequence ID" value="CAK7265333.1"/>
    <property type="molecule type" value="Genomic_DNA"/>
</dbReference>
<dbReference type="Proteomes" id="UP001642501">
    <property type="component" value="Unassembled WGS sequence"/>
</dbReference>
<feature type="region of interest" description="Disordered" evidence="1">
    <location>
        <begin position="889"/>
        <end position="952"/>
    </location>
</feature>
<keyword evidence="3" id="KW-1185">Reference proteome</keyword>
<proteinExistence type="predicted"/>
<feature type="compositionally biased region" description="Basic and acidic residues" evidence="1">
    <location>
        <begin position="1"/>
        <end position="11"/>
    </location>
</feature>
<feature type="region of interest" description="Disordered" evidence="1">
    <location>
        <begin position="88"/>
        <end position="116"/>
    </location>
</feature>
<feature type="compositionally biased region" description="Polar residues" evidence="1">
    <location>
        <begin position="570"/>
        <end position="584"/>
    </location>
</feature>
<feature type="compositionally biased region" description="Low complexity" evidence="1">
    <location>
        <begin position="348"/>
        <end position="367"/>
    </location>
</feature>
<feature type="compositionally biased region" description="Basic residues" evidence="1">
    <location>
        <begin position="895"/>
        <end position="905"/>
    </location>
</feature>
<organism evidence="2 3">
    <name type="scientific">Sporothrix epigloea</name>
    <dbReference type="NCBI Taxonomy" id="1892477"/>
    <lineage>
        <taxon>Eukaryota</taxon>
        <taxon>Fungi</taxon>
        <taxon>Dikarya</taxon>
        <taxon>Ascomycota</taxon>
        <taxon>Pezizomycotina</taxon>
        <taxon>Sordariomycetes</taxon>
        <taxon>Sordariomycetidae</taxon>
        <taxon>Ophiostomatales</taxon>
        <taxon>Ophiostomataceae</taxon>
        <taxon>Sporothrix</taxon>
    </lineage>
</organism>
<feature type="region of interest" description="Disordered" evidence="1">
    <location>
        <begin position="821"/>
        <end position="876"/>
    </location>
</feature>
<feature type="region of interest" description="Disordered" evidence="1">
    <location>
        <begin position="1"/>
        <end position="26"/>
    </location>
</feature>
<protein>
    <recommendedName>
        <fullName evidence="4">Developmental regulatory protein wetA</fullName>
    </recommendedName>
</protein>
<gene>
    <name evidence="2" type="ORF">SEPCBS57363_001528</name>
</gene>
<reference evidence="2 3" key="1">
    <citation type="submission" date="2024-01" db="EMBL/GenBank/DDBJ databases">
        <authorList>
            <person name="Allen C."/>
            <person name="Tagirdzhanova G."/>
        </authorList>
    </citation>
    <scope>NUCLEOTIDE SEQUENCE [LARGE SCALE GENOMIC DNA]</scope>
    <source>
        <strain evidence="2 3">CBS 573.63</strain>
    </source>
</reference>
<evidence type="ECO:0008006" key="4">
    <source>
        <dbReference type="Google" id="ProtNLM"/>
    </source>
</evidence>
<feature type="region of interest" description="Disordered" evidence="1">
    <location>
        <begin position="570"/>
        <end position="599"/>
    </location>
</feature>